<dbReference type="NCBIfam" id="TIGR02436">
    <property type="entry name" value="four helix bundle protein"/>
    <property type="match status" value="1"/>
</dbReference>
<protein>
    <submittedName>
        <fullName evidence="1">Four helix bundle protein</fullName>
    </submittedName>
</protein>
<dbReference type="SUPFAM" id="SSF158446">
    <property type="entry name" value="IVS-encoded protein-like"/>
    <property type="match status" value="1"/>
</dbReference>
<reference evidence="1 2" key="1">
    <citation type="submission" date="2017-11" db="EMBL/GenBank/DDBJ databases">
        <title>Genome-resolved metagenomics identifies genetic mobility, metabolic interactions, and unexpected diversity in perchlorate-reducing communities.</title>
        <authorList>
            <person name="Barnum T.P."/>
            <person name="Figueroa I.A."/>
            <person name="Carlstrom C.I."/>
            <person name="Lucas L.N."/>
            <person name="Engelbrektson A.L."/>
            <person name="Coates J.D."/>
        </authorList>
    </citation>
    <scope>NUCLEOTIDE SEQUENCE [LARGE SCALE GENOMIC DNA]</scope>
    <source>
        <strain evidence="1">BM706</strain>
    </source>
</reference>
<proteinExistence type="predicted"/>
<evidence type="ECO:0000313" key="1">
    <source>
        <dbReference type="EMBL" id="PLX15444.1"/>
    </source>
</evidence>
<dbReference type="Gene3D" id="1.20.1440.60">
    <property type="entry name" value="23S rRNA-intervening sequence"/>
    <property type="match status" value="1"/>
</dbReference>
<dbReference type="PANTHER" id="PTHR38471:SF2">
    <property type="entry name" value="FOUR HELIX BUNDLE PROTEIN"/>
    <property type="match status" value="1"/>
</dbReference>
<dbReference type="CDD" id="cd16377">
    <property type="entry name" value="23S_rRNA_IVP_like"/>
    <property type="match status" value="1"/>
</dbReference>
<accession>A0A2N5ZA09</accession>
<dbReference type="EMBL" id="PKTG01000139">
    <property type="protein sequence ID" value="PLX15444.1"/>
    <property type="molecule type" value="Genomic_DNA"/>
</dbReference>
<dbReference type="InterPro" id="IPR012657">
    <property type="entry name" value="23S_rRNA-intervening_sequence"/>
</dbReference>
<dbReference type="PANTHER" id="PTHR38471">
    <property type="entry name" value="FOUR HELIX BUNDLE PROTEIN"/>
    <property type="match status" value="1"/>
</dbReference>
<name>A0A2N5ZA09_MUIH1</name>
<sequence>MTNYKDLDVWNKSITLVEKVYVITKIFPEEEKFALTNQVRRSVISIPSNIAEGWGRKSTKDYIRFLHIALGSLYELETQLIISEKINYIKDEDLQMIVLIIKDL</sequence>
<dbReference type="Pfam" id="PF05635">
    <property type="entry name" value="23S_rRNA_IVP"/>
    <property type="match status" value="1"/>
</dbReference>
<dbReference type="NCBIfam" id="NF008911">
    <property type="entry name" value="PRK12275.1-2"/>
    <property type="match status" value="1"/>
</dbReference>
<dbReference type="InterPro" id="IPR036583">
    <property type="entry name" value="23S_rRNA_IVS_sf"/>
</dbReference>
<organism evidence="1 2">
    <name type="scientific">Muiribacterium halophilum</name>
    <dbReference type="NCBI Taxonomy" id="2053465"/>
    <lineage>
        <taxon>Bacteria</taxon>
        <taxon>Candidatus Muiribacteriota</taxon>
        <taxon>Candidatus Muiribacteriia</taxon>
        <taxon>Candidatus Muiribacteriales</taxon>
        <taxon>Candidatus Muiribacteriaceae</taxon>
        <taxon>Candidatus Muiribacterium</taxon>
    </lineage>
</organism>
<evidence type="ECO:0000313" key="2">
    <source>
        <dbReference type="Proteomes" id="UP000234857"/>
    </source>
</evidence>
<dbReference type="Proteomes" id="UP000234857">
    <property type="component" value="Unassembled WGS sequence"/>
</dbReference>
<gene>
    <name evidence="1" type="ORF">C0601_12900</name>
</gene>
<dbReference type="AlphaFoldDB" id="A0A2N5ZA09"/>
<comment type="caution">
    <text evidence="1">The sequence shown here is derived from an EMBL/GenBank/DDBJ whole genome shotgun (WGS) entry which is preliminary data.</text>
</comment>